<dbReference type="EMBL" id="CP042301">
    <property type="protein sequence ID" value="QDZ01680.2"/>
    <property type="molecule type" value="Genomic_DNA"/>
</dbReference>
<evidence type="ECO:0000313" key="2">
    <source>
        <dbReference type="EMBL" id="QDZ01680.2"/>
    </source>
</evidence>
<keyword evidence="1" id="KW-0732">Signal</keyword>
<reference evidence="2" key="1">
    <citation type="submission" date="2020-04" db="EMBL/GenBank/DDBJ databases">
        <title>Nitratireductor sp. nov. isolated from mangrove soil.</title>
        <authorList>
            <person name="Ye Y."/>
        </authorList>
    </citation>
    <scope>NUCLEOTIDE SEQUENCE</scope>
    <source>
        <strain evidence="2">SY7</strain>
    </source>
</reference>
<feature type="chain" id="PRO_5026075907" evidence="1">
    <location>
        <begin position="27"/>
        <end position="170"/>
    </location>
</feature>
<protein>
    <submittedName>
        <fullName evidence="2">Uncharacterized protein</fullName>
    </submittedName>
</protein>
<proteinExistence type="predicted"/>
<accession>A0A5B8L1X1</accession>
<dbReference type="Proteomes" id="UP000321389">
    <property type="component" value="Chromosome"/>
</dbReference>
<sequence length="170" mass="17693">MSGGFRNAAACVAAAKLALAAAPAVAACPQELAVYAERERSASLDFRPAPPTAAMHSVEFKVVFAQNGVMLDGLVLQSEEGDRPVGLIMHQCPEGDVTGAELAACTVWQGPVYAIDAEGKVGLMPKRGEAAAQQLLLPDFGPAVRHSTAYGPDGVSIVPWDVFEISGCQE</sequence>
<organism evidence="2 3">
    <name type="scientific">Nitratireductor mangrovi</name>
    <dbReference type="NCBI Taxonomy" id="2599600"/>
    <lineage>
        <taxon>Bacteria</taxon>
        <taxon>Pseudomonadati</taxon>
        <taxon>Pseudomonadota</taxon>
        <taxon>Alphaproteobacteria</taxon>
        <taxon>Hyphomicrobiales</taxon>
        <taxon>Phyllobacteriaceae</taxon>
        <taxon>Nitratireductor</taxon>
    </lineage>
</organism>
<dbReference type="KEGG" id="niy:FQ775_15610"/>
<feature type="signal peptide" evidence="1">
    <location>
        <begin position="1"/>
        <end position="26"/>
    </location>
</feature>
<evidence type="ECO:0000313" key="3">
    <source>
        <dbReference type="Proteomes" id="UP000321389"/>
    </source>
</evidence>
<dbReference type="PROSITE" id="PS51257">
    <property type="entry name" value="PROKAR_LIPOPROTEIN"/>
    <property type="match status" value="1"/>
</dbReference>
<gene>
    <name evidence="2" type="ORF">FQ775_15610</name>
</gene>
<name>A0A5B8L1X1_9HYPH</name>
<keyword evidence="3" id="KW-1185">Reference proteome</keyword>
<evidence type="ECO:0000256" key="1">
    <source>
        <dbReference type="SAM" id="SignalP"/>
    </source>
</evidence>
<dbReference type="AlphaFoldDB" id="A0A5B8L1X1"/>